<evidence type="ECO:0000259" key="1">
    <source>
        <dbReference type="Pfam" id="PF18007"/>
    </source>
</evidence>
<dbReference type="InterPro" id="IPR048578">
    <property type="entry name" value="Rv3651-like_C"/>
</dbReference>
<protein>
    <submittedName>
        <fullName evidence="3">GAF domain-containing protein</fullName>
    </submittedName>
</protein>
<evidence type="ECO:0000313" key="3">
    <source>
        <dbReference type="EMBL" id="MFI2322114.1"/>
    </source>
</evidence>
<accession>A0ABW7WGL0</accession>
<dbReference type="Pfam" id="PF18007">
    <property type="entry name" value="Rv3651-like_N"/>
    <property type="match status" value="1"/>
</dbReference>
<organism evidence="3 4">
    <name type="scientific">Nocardia beijingensis</name>
    <dbReference type="NCBI Taxonomy" id="95162"/>
    <lineage>
        <taxon>Bacteria</taxon>
        <taxon>Bacillati</taxon>
        <taxon>Actinomycetota</taxon>
        <taxon>Actinomycetes</taxon>
        <taxon>Mycobacteriales</taxon>
        <taxon>Nocardiaceae</taxon>
        <taxon>Nocardia</taxon>
    </lineage>
</organism>
<dbReference type="RefSeq" id="WP_396953529.1">
    <property type="nucleotide sequence ID" value="NZ_JBIRXV010000003.1"/>
</dbReference>
<dbReference type="Pfam" id="PF21043">
    <property type="entry name" value="Rv3651-like_C"/>
    <property type="match status" value="1"/>
</dbReference>
<evidence type="ECO:0000313" key="4">
    <source>
        <dbReference type="Proteomes" id="UP001611450"/>
    </source>
</evidence>
<reference evidence="3 4" key="1">
    <citation type="submission" date="2024-10" db="EMBL/GenBank/DDBJ databases">
        <title>The Natural Products Discovery Center: Release of the First 8490 Sequenced Strains for Exploring Actinobacteria Biosynthetic Diversity.</title>
        <authorList>
            <person name="Kalkreuter E."/>
            <person name="Kautsar S.A."/>
            <person name="Yang D."/>
            <person name="Bader C.D."/>
            <person name="Teijaro C.N."/>
            <person name="Fluegel L."/>
            <person name="Davis C.M."/>
            <person name="Simpson J.R."/>
            <person name="Lauterbach L."/>
            <person name="Steele A.D."/>
            <person name="Gui C."/>
            <person name="Meng S."/>
            <person name="Li G."/>
            <person name="Viehrig K."/>
            <person name="Ye F."/>
            <person name="Su P."/>
            <person name="Kiefer A.F."/>
            <person name="Nichols A."/>
            <person name="Cepeda A.J."/>
            <person name="Yan W."/>
            <person name="Fan B."/>
            <person name="Jiang Y."/>
            <person name="Adhikari A."/>
            <person name="Zheng C.-J."/>
            <person name="Schuster L."/>
            <person name="Cowan T.M."/>
            <person name="Smanski M.J."/>
            <person name="Chevrette M.G."/>
            <person name="De Carvalho L.P.S."/>
            <person name="Shen B."/>
        </authorList>
    </citation>
    <scope>NUCLEOTIDE SEQUENCE [LARGE SCALE GENOMIC DNA]</scope>
    <source>
        <strain evidence="3 4">NPDC019626</strain>
    </source>
</reference>
<gene>
    <name evidence="3" type="ORF">ACH47G_16630</name>
</gene>
<proteinExistence type="predicted"/>
<dbReference type="InterPro" id="IPR041458">
    <property type="entry name" value="Rv3651-like_N"/>
</dbReference>
<sequence length="332" mass="35901">MVTRWLLLECFSGEPGCVIAVGSTPKSFVPLSNIVRNPLSRADVESALRRACATGAPVAHVSGDGRRTVRAEPLLIAPGRAHAVRLWVGPRQEPVAAPDPMGAWYFDLTNNRSVRSIDLLDLYGVAPENRAAELAIAGAFTRLVTNRDEGEALAKIVNSAPGTEHQAVWTIRRDDDALRAGHFACRIVAERDDAGERHVLLRGVTQDIGAATAVSAAPPPTILEYTVLEAATEPGEYRAIVDLRSLRLIRWIGPPMPDVAWADLPGQPTPQIHPDDLATARTMSRELARRRTEGTVRVRRVDGGWQPVRIRAALMALDQHTTAGLATLTAAS</sequence>
<keyword evidence="4" id="KW-1185">Reference proteome</keyword>
<dbReference type="EMBL" id="JBIRXV010000003">
    <property type="protein sequence ID" value="MFI2322114.1"/>
    <property type="molecule type" value="Genomic_DNA"/>
</dbReference>
<feature type="domain" description="Rv3651-like N-terminal" evidence="1">
    <location>
        <begin position="5"/>
        <end position="94"/>
    </location>
</feature>
<name>A0ABW7WGL0_9NOCA</name>
<dbReference type="Proteomes" id="UP001611450">
    <property type="component" value="Unassembled WGS sequence"/>
</dbReference>
<evidence type="ECO:0000259" key="2">
    <source>
        <dbReference type="Pfam" id="PF21043"/>
    </source>
</evidence>
<comment type="caution">
    <text evidence="3">The sequence shown here is derived from an EMBL/GenBank/DDBJ whole genome shotgun (WGS) entry which is preliminary data.</text>
</comment>
<feature type="domain" description="Rv3651-like C-terminal" evidence="2">
    <location>
        <begin position="226"/>
        <end position="328"/>
    </location>
</feature>